<accession>A0A401G0X8</accession>
<evidence type="ECO:0000256" key="1">
    <source>
        <dbReference type="SAM" id="Phobius"/>
    </source>
</evidence>
<dbReference type="AlphaFoldDB" id="A0A401G0X8"/>
<dbReference type="GO" id="GO:0003677">
    <property type="term" value="F:DNA binding"/>
    <property type="evidence" value="ECO:0007669"/>
    <property type="project" value="InterPro"/>
</dbReference>
<protein>
    <recommendedName>
        <fullName evidence="2">Transposase IS4-like domain-containing protein</fullName>
    </recommendedName>
</protein>
<dbReference type="InterPro" id="IPR012337">
    <property type="entry name" value="RNaseH-like_sf"/>
</dbReference>
<comment type="caution">
    <text evidence="3">The sequence shown here is derived from an EMBL/GenBank/DDBJ whole genome shotgun (WGS) entry which is preliminary data.</text>
</comment>
<dbReference type="SUPFAM" id="SSF53098">
    <property type="entry name" value="Ribonuclease H-like"/>
    <property type="match status" value="1"/>
</dbReference>
<keyword evidence="4" id="KW-1185">Reference proteome</keyword>
<dbReference type="Pfam" id="PF01609">
    <property type="entry name" value="DDE_Tnp_1"/>
    <property type="match status" value="1"/>
</dbReference>
<reference evidence="4" key="2">
    <citation type="submission" date="2019-01" db="EMBL/GenBank/DDBJ databases">
        <title>Genome sequence of Desulfonema ishimotonii strain Tokyo 01.</title>
        <authorList>
            <person name="Fukui M."/>
        </authorList>
    </citation>
    <scope>NUCLEOTIDE SEQUENCE [LARGE SCALE GENOMIC DNA]</scope>
    <source>
        <strain evidence="4">Tokyo 01</strain>
    </source>
</reference>
<keyword evidence="1" id="KW-0472">Membrane</keyword>
<sequence>MTGISLRTAVIRAGFPYHKSPGLYQWLPAFVFLPFSEENSISELAERHGRKLRGLYDLLRKYPDAFEKFVRVLTRPLFFEILSSFGLSDATGKSRRRVRIIIDDTKSEKFGKRMEFIHKLYDHSKKRYIMGYSYVLMIVSSGDMIFPLSFVLWLPEGHPDHRSKNDIARDELIKLKSECDKKGFDLGETEFLTDSGYCVQKVIRPARNAGLRIITKPANTHKFEFGNEKLTPKEIIGKITGLQWKYLCPRHCYQRVRVRHHVYGSVVLTIRRRRLKNGKIIYDALMCDKIFYNSVRIHKSYKKRWEIEMCFKYYKQYLLLGKSRFGKIASVRSALSCVAIAGLIVTLFRRRFFRKISFRHAVRLISRELFET</sequence>
<dbReference type="Proteomes" id="UP000288096">
    <property type="component" value="Unassembled WGS sequence"/>
</dbReference>
<organism evidence="3 4">
    <name type="scientific">Desulfonema ishimotonii</name>
    <dbReference type="NCBI Taxonomy" id="45657"/>
    <lineage>
        <taxon>Bacteria</taxon>
        <taxon>Pseudomonadati</taxon>
        <taxon>Thermodesulfobacteriota</taxon>
        <taxon>Desulfobacteria</taxon>
        <taxon>Desulfobacterales</taxon>
        <taxon>Desulfococcaceae</taxon>
        <taxon>Desulfonema</taxon>
    </lineage>
</organism>
<feature type="transmembrane region" description="Helical" evidence="1">
    <location>
        <begin position="329"/>
        <end position="348"/>
    </location>
</feature>
<proteinExistence type="predicted"/>
<name>A0A401G0X8_9BACT</name>
<keyword evidence="1" id="KW-0812">Transmembrane</keyword>
<reference evidence="4" key="1">
    <citation type="submission" date="2017-11" db="EMBL/GenBank/DDBJ databases">
        <authorList>
            <person name="Watanabe M."/>
            <person name="Kojima H."/>
        </authorList>
    </citation>
    <scope>NUCLEOTIDE SEQUENCE [LARGE SCALE GENOMIC DNA]</scope>
    <source>
        <strain evidence="4">Tokyo 01</strain>
    </source>
</reference>
<evidence type="ECO:0000313" key="4">
    <source>
        <dbReference type="Proteomes" id="UP000288096"/>
    </source>
</evidence>
<dbReference type="OrthoDB" id="5344740at2"/>
<dbReference type="GO" id="GO:0006313">
    <property type="term" value="P:DNA transposition"/>
    <property type="evidence" value="ECO:0007669"/>
    <property type="project" value="InterPro"/>
</dbReference>
<feature type="domain" description="Transposase IS4-like" evidence="2">
    <location>
        <begin position="97"/>
        <end position="341"/>
    </location>
</feature>
<keyword evidence="1" id="KW-1133">Transmembrane helix</keyword>
<evidence type="ECO:0000259" key="2">
    <source>
        <dbReference type="Pfam" id="PF01609"/>
    </source>
</evidence>
<dbReference type="InterPro" id="IPR002559">
    <property type="entry name" value="Transposase_11"/>
</dbReference>
<dbReference type="EMBL" id="BEXT01000001">
    <property type="protein sequence ID" value="GBC62882.1"/>
    <property type="molecule type" value="Genomic_DNA"/>
</dbReference>
<gene>
    <name evidence="3" type="ORF">DENIS_3866</name>
</gene>
<dbReference type="RefSeq" id="WP_124330020.1">
    <property type="nucleotide sequence ID" value="NZ_BEXT01000001.1"/>
</dbReference>
<dbReference type="GO" id="GO:0004803">
    <property type="term" value="F:transposase activity"/>
    <property type="evidence" value="ECO:0007669"/>
    <property type="project" value="InterPro"/>
</dbReference>
<evidence type="ECO:0000313" key="3">
    <source>
        <dbReference type="EMBL" id="GBC62882.1"/>
    </source>
</evidence>
<feature type="transmembrane region" description="Helical" evidence="1">
    <location>
        <begin position="134"/>
        <end position="154"/>
    </location>
</feature>